<evidence type="ECO:0000313" key="2">
    <source>
        <dbReference type="EMBL" id="NEA15815.1"/>
    </source>
</evidence>
<organism evidence="2 3">
    <name type="scientific">Streptomyces halstedii</name>
    <dbReference type="NCBI Taxonomy" id="1944"/>
    <lineage>
        <taxon>Bacteria</taxon>
        <taxon>Bacillati</taxon>
        <taxon>Actinomycetota</taxon>
        <taxon>Actinomycetes</taxon>
        <taxon>Kitasatosporales</taxon>
        <taxon>Streptomycetaceae</taxon>
        <taxon>Streptomyces</taxon>
    </lineage>
</organism>
<gene>
    <name evidence="2" type="ORF">G3I29_09785</name>
</gene>
<sequence>MVQHGDRRAPDGACSANRLREVLGLRRVRLYDARSSCFTFLADNGVPDHILARWAGHTSIRMTKRWYVKPDVEDLRGAATTWDGLHGAGEEGQA</sequence>
<dbReference type="GO" id="GO:0003677">
    <property type="term" value="F:DNA binding"/>
    <property type="evidence" value="ECO:0007669"/>
    <property type="project" value="InterPro"/>
</dbReference>
<evidence type="ECO:0008006" key="4">
    <source>
        <dbReference type="Google" id="ProtNLM"/>
    </source>
</evidence>
<protein>
    <recommendedName>
        <fullName evidence="4">Tyrosine-type recombinase/integrase</fullName>
    </recommendedName>
</protein>
<dbReference type="InterPro" id="IPR013762">
    <property type="entry name" value="Integrase-like_cat_sf"/>
</dbReference>
<dbReference type="GO" id="GO:0006310">
    <property type="term" value="P:DNA recombination"/>
    <property type="evidence" value="ECO:0007669"/>
    <property type="project" value="UniProtKB-KW"/>
</dbReference>
<comment type="caution">
    <text evidence="2">The sequence shown here is derived from an EMBL/GenBank/DDBJ whole genome shotgun (WGS) entry which is preliminary data.</text>
</comment>
<name>A0A6N9U4P3_STRHA</name>
<evidence type="ECO:0000256" key="1">
    <source>
        <dbReference type="ARBA" id="ARBA00023172"/>
    </source>
</evidence>
<dbReference type="GO" id="GO:0015074">
    <property type="term" value="P:DNA integration"/>
    <property type="evidence" value="ECO:0007669"/>
    <property type="project" value="InterPro"/>
</dbReference>
<evidence type="ECO:0000313" key="3">
    <source>
        <dbReference type="Proteomes" id="UP000471293"/>
    </source>
</evidence>
<dbReference type="Gene3D" id="1.10.443.10">
    <property type="entry name" value="Intergrase catalytic core"/>
    <property type="match status" value="1"/>
</dbReference>
<dbReference type="InterPro" id="IPR011010">
    <property type="entry name" value="DNA_brk_join_enz"/>
</dbReference>
<dbReference type="SUPFAM" id="SSF56349">
    <property type="entry name" value="DNA breaking-rejoining enzymes"/>
    <property type="match status" value="1"/>
</dbReference>
<accession>A0A6N9U4P3</accession>
<dbReference type="Proteomes" id="UP000471293">
    <property type="component" value="Unassembled WGS sequence"/>
</dbReference>
<dbReference type="EMBL" id="JAAGLQ010000193">
    <property type="protein sequence ID" value="NEA15815.1"/>
    <property type="molecule type" value="Genomic_DNA"/>
</dbReference>
<proteinExistence type="predicted"/>
<dbReference type="AlphaFoldDB" id="A0A6N9U4P3"/>
<keyword evidence="1" id="KW-0233">DNA recombination</keyword>
<reference evidence="2 3" key="1">
    <citation type="submission" date="2020-01" db="EMBL/GenBank/DDBJ databases">
        <title>Insect and environment-associated Actinomycetes.</title>
        <authorList>
            <person name="Currrie C."/>
            <person name="Chevrette M."/>
            <person name="Carlson C."/>
            <person name="Stubbendieck R."/>
            <person name="Wendt-Pienkowski E."/>
        </authorList>
    </citation>
    <scope>NUCLEOTIDE SEQUENCE [LARGE SCALE GENOMIC DNA]</scope>
    <source>
        <strain evidence="2 3">SID11342</strain>
    </source>
</reference>